<sequence>MLEHGGRLRAAALRYGIAAEDWLDLSAGINPHPWPGLQSLQIPTSAWSRLPEDEDGLIGAACAAYGAAHALPVAGTQAAIQALPRLRAPGRVAIETPGYAEHAQAWQRAGHQCLNWQSECADEALLDTLDVLVLMQPSNPGGVRNDPQRLLAWHERLAAHGGWLVVDEAYVDATPGDSLAACSQRPGLIILRSLGKFFGLPGARVGFVLAARGLLDELADDLGPWPLAGPSRWLATSALRDMDWQADQRRHLTEQGRRLAKLLTEYGLPPAGGCALFQWSITPQAERLYRQLAQRGILVRLFRSEPGPASLRFGLPGAESGWQRLTTALKEISSCKP</sequence>
<evidence type="ECO:0000256" key="6">
    <source>
        <dbReference type="ARBA" id="ARBA00022898"/>
    </source>
</evidence>
<name>A0A7Z7HNS0_9PROT</name>
<keyword evidence="5" id="KW-0169">Cobalamin biosynthesis</keyword>
<dbReference type="UniPathway" id="UPA00148"/>
<keyword evidence="6" id="KW-0663">Pyridoxal phosphate</keyword>
<evidence type="ECO:0000259" key="10">
    <source>
        <dbReference type="Pfam" id="PF00155"/>
    </source>
</evidence>
<evidence type="ECO:0000256" key="7">
    <source>
        <dbReference type="ARBA" id="ARBA00023239"/>
    </source>
</evidence>
<protein>
    <recommendedName>
        <fullName evidence="4">threonine-phosphate decarboxylase</fullName>
        <ecNumber evidence="4">4.1.1.81</ecNumber>
    </recommendedName>
    <alternativeName>
        <fullName evidence="8">L-threonine-O-3-phosphate decarboxylase</fullName>
    </alternativeName>
</protein>
<dbReference type="NCBIfam" id="TIGR01140">
    <property type="entry name" value="L_thr_O3P_dcar"/>
    <property type="match status" value="1"/>
</dbReference>
<comment type="pathway">
    <text evidence="3">Cofactor biosynthesis; adenosylcobalamin biosynthesis.</text>
</comment>
<dbReference type="InterPro" id="IPR004839">
    <property type="entry name" value="Aminotransferase_I/II_large"/>
</dbReference>
<evidence type="ECO:0000256" key="4">
    <source>
        <dbReference type="ARBA" id="ARBA00012285"/>
    </source>
</evidence>
<dbReference type="InterPro" id="IPR015422">
    <property type="entry name" value="PyrdxlP-dep_Trfase_small"/>
</dbReference>
<dbReference type="RefSeq" id="WP_154715658.1">
    <property type="nucleotide sequence ID" value="NZ_LT837803.1"/>
</dbReference>
<reference evidence="11" key="1">
    <citation type="submission" date="2017-03" db="EMBL/GenBank/DDBJ databases">
        <authorList>
            <consortium name="AG Boll"/>
        </authorList>
    </citation>
    <scope>NUCLEOTIDE SEQUENCE [LARGE SCALE GENOMIC DNA]</scope>
    <source>
        <strain evidence="11">Chol</strain>
    </source>
</reference>
<dbReference type="PROSITE" id="PS00105">
    <property type="entry name" value="AA_TRANSFER_CLASS_1"/>
    <property type="match status" value="1"/>
</dbReference>
<feature type="domain" description="Aminotransferase class I/classII large" evidence="10">
    <location>
        <begin position="71"/>
        <end position="316"/>
    </location>
</feature>
<dbReference type="SUPFAM" id="SSF53383">
    <property type="entry name" value="PLP-dependent transferases"/>
    <property type="match status" value="1"/>
</dbReference>
<dbReference type="GO" id="GO:0030170">
    <property type="term" value="F:pyridoxal phosphate binding"/>
    <property type="evidence" value="ECO:0007669"/>
    <property type="project" value="InterPro"/>
</dbReference>
<dbReference type="CDD" id="cd00609">
    <property type="entry name" value="AAT_like"/>
    <property type="match status" value="1"/>
</dbReference>
<dbReference type="AlphaFoldDB" id="A0A7Z7HNS0"/>
<evidence type="ECO:0000256" key="8">
    <source>
        <dbReference type="ARBA" id="ARBA00029996"/>
    </source>
</evidence>
<accession>A0A7Z7HNS0</accession>
<dbReference type="EC" id="4.1.1.81" evidence="4"/>
<evidence type="ECO:0000313" key="11">
    <source>
        <dbReference type="EMBL" id="SMB21063.1"/>
    </source>
</evidence>
<comment type="cofactor">
    <cofactor evidence="1">
        <name>pyridoxal 5'-phosphate</name>
        <dbReference type="ChEBI" id="CHEBI:597326"/>
    </cofactor>
</comment>
<dbReference type="InterPro" id="IPR004838">
    <property type="entry name" value="NHTrfase_class1_PyrdxlP-BS"/>
</dbReference>
<dbReference type="Gene3D" id="3.90.1150.10">
    <property type="entry name" value="Aspartate Aminotransferase, domain 1"/>
    <property type="match status" value="1"/>
</dbReference>
<dbReference type="GO" id="GO:0009236">
    <property type="term" value="P:cobalamin biosynthetic process"/>
    <property type="evidence" value="ECO:0007669"/>
    <property type="project" value="UniProtKB-UniPathway"/>
</dbReference>
<proteinExistence type="predicted"/>
<dbReference type="EMBL" id="LT837803">
    <property type="protein sequence ID" value="SMB21063.1"/>
    <property type="molecule type" value="Genomic_DNA"/>
</dbReference>
<dbReference type="Pfam" id="PF00155">
    <property type="entry name" value="Aminotran_1_2"/>
    <property type="match status" value="1"/>
</dbReference>
<keyword evidence="12" id="KW-1185">Reference proteome</keyword>
<dbReference type="PANTHER" id="PTHR42885:SF1">
    <property type="entry name" value="THREONINE-PHOSPHATE DECARBOXYLASE"/>
    <property type="match status" value="1"/>
</dbReference>
<dbReference type="Gene3D" id="3.40.640.10">
    <property type="entry name" value="Type I PLP-dependent aspartate aminotransferase-like (Major domain)"/>
    <property type="match status" value="1"/>
</dbReference>
<dbReference type="PANTHER" id="PTHR42885">
    <property type="entry name" value="HISTIDINOL-PHOSPHATE AMINOTRANSFERASE-RELATED"/>
    <property type="match status" value="1"/>
</dbReference>
<comment type="function">
    <text evidence="2">Decarboxylates L-threonine-O-3-phosphate to yield (R)-1-amino-2-propanol O-2-phosphate, the precursor for the linkage between the nucleotide loop and the corrin ring in cobalamin.</text>
</comment>
<dbReference type="Proteomes" id="UP000242886">
    <property type="component" value="Chromosome SDENCHOL"/>
</dbReference>
<evidence type="ECO:0000256" key="1">
    <source>
        <dbReference type="ARBA" id="ARBA00001933"/>
    </source>
</evidence>
<evidence type="ECO:0000313" key="12">
    <source>
        <dbReference type="Proteomes" id="UP000242886"/>
    </source>
</evidence>
<evidence type="ECO:0000256" key="3">
    <source>
        <dbReference type="ARBA" id="ARBA00004953"/>
    </source>
</evidence>
<organism evidence="11 12">
    <name type="scientific">Sterolibacterium denitrificans</name>
    <dbReference type="NCBI Taxonomy" id="157592"/>
    <lineage>
        <taxon>Bacteria</taxon>
        <taxon>Pseudomonadati</taxon>
        <taxon>Pseudomonadota</taxon>
        <taxon>Betaproteobacteria</taxon>
        <taxon>Nitrosomonadales</taxon>
        <taxon>Sterolibacteriaceae</taxon>
        <taxon>Sterolibacterium</taxon>
    </lineage>
</organism>
<gene>
    <name evidence="11" type="primary">cobC</name>
    <name evidence="11" type="ORF">SDENCHOL_10077</name>
</gene>
<comment type="catalytic activity">
    <reaction evidence="9">
        <text>O-phospho-L-threonine + H(+) = (R)-1-aminopropan-2-yl phosphate + CO2</text>
        <dbReference type="Rhea" id="RHEA:11492"/>
        <dbReference type="ChEBI" id="CHEBI:15378"/>
        <dbReference type="ChEBI" id="CHEBI:16526"/>
        <dbReference type="ChEBI" id="CHEBI:58563"/>
        <dbReference type="ChEBI" id="CHEBI:58675"/>
        <dbReference type="EC" id="4.1.1.81"/>
    </reaction>
</comment>
<evidence type="ECO:0000256" key="5">
    <source>
        <dbReference type="ARBA" id="ARBA00022573"/>
    </source>
</evidence>
<evidence type="ECO:0000256" key="2">
    <source>
        <dbReference type="ARBA" id="ARBA00003444"/>
    </source>
</evidence>
<evidence type="ECO:0000256" key="9">
    <source>
        <dbReference type="ARBA" id="ARBA00048531"/>
    </source>
</evidence>
<dbReference type="GO" id="GO:0048472">
    <property type="term" value="F:threonine-phosphate decarboxylase activity"/>
    <property type="evidence" value="ECO:0007669"/>
    <property type="project" value="UniProtKB-EC"/>
</dbReference>
<dbReference type="InterPro" id="IPR015421">
    <property type="entry name" value="PyrdxlP-dep_Trfase_major"/>
</dbReference>
<dbReference type="InterPro" id="IPR005860">
    <property type="entry name" value="CobD"/>
</dbReference>
<keyword evidence="7 11" id="KW-0456">Lyase</keyword>
<dbReference type="InterPro" id="IPR015424">
    <property type="entry name" value="PyrdxlP-dep_Trfase"/>
</dbReference>